<protein>
    <submittedName>
        <fullName evidence="1">Uncharacterized protein</fullName>
    </submittedName>
</protein>
<organism evidence="1 2">
    <name type="scientific">Kineococcus xinjiangensis</name>
    <dbReference type="NCBI Taxonomy" id="512762"/>
    <lineage>
        <taxon>Bacteria</taxon>
        <taxon>Bacillati</taxon>
        <taxon>Actinomycetota</taxon>
        <taxon>Actinomycetes</taxon>
        <taxon>Kineosporiales</taxon>
        <taxon>Kineosporiaceae</taxon>
        <taxon>Kineococcus</taxon>
    </lineage>
</organism>
<gene>
    <name evidence="1" type="ORF">CLV92_106175</name>
</gene>
<sequence length="188" mass="20829">MSVFDLQDDVYLVGSLYEPAVWEGEDPTRRYCGVRQGDEVLGFPEERFEVLHRLRLGTRVGNLLGLLGADGQRQLGEMVQARLVVVEPTSDREVLDRLLLRAVYTDLGPVEADGVIHAVRFGDGSDGHLSRHTLALIEECDEGKPLGATITEMEGRGAPPRLFATMLAQDLHRLFGEGHAFFDWTPTA</sequence>
<dbReference type="RefSeq" id="WP_104432723.1">
    <property type="nucleotide sequence ID" value="NZ_PTJD01000006.1"/>
</dbReference>
<dbReference type="Proteomes" id="UP000239485">
    <property type="component" value="Unassembled WGS sequence"/>
</dbReference>
<evidence type="ECO:0000313" key="2">
    <source>
        <dbReference type="Proteomes" id="UP000239485"/>
    </source>
</evidence>
<comment type="caution">
    <text evidence="1">The sequence shown here is derived from an EMBL/GenBank/DDBJ whole genome shotgun (WGS) entry which is preliminary data.</text>
</comment>
<keyword evidence="2" id="KW-1185">Reference proteome</keyword>
<reference evidence="1 2" key="1">
    <citation type="submission" date="2018-02" db="EMBL/GenBank/DDBJ databases">
        <title>Genomic Encyclopedia of Archaeal and Bacterial Type Strains, Phase II (KMG-II): from individual species to whole genera.</title>
        <authorList>
            <person name="Goeker M."/>
        </authorList>
    </citation>
    <scope>NUCLEOTIDE SEQUENCE [LARGE SCALE GENOMIC DNA]</scope>
    <source>
        <strain evidence="1 2">DSM 22857</strain>
    </source>
</reference>
<dbReference type="EMBL" id="PTJD01000006">
    <property type="protein sequence ID" value="PPK95354.1"/>
    <property type="molecule type" value="Genomic_DNA"/>
</dbReference>
<name>A0A2S6IM81_9ACTN</name>
<proteinExistence type="predicted"/>
<evidence type="ECO:0000313" key="1">
    <source>
        <dbReference type="EMBL" id="PPK95354.1"/>
    </source>
</evidence>
<dbReference type="AlphaFoldDB" id="A0A2S6IM81"/>
<accession>A0A2S6IM81</accession>